<gene>
    <name evidence="2" type="ORF">SNEC2469_LOCUS20404</name>
</gene>
<organism evidence="2 3">
    <name type="scientific">Symbiodinium necroappetens</name>
    <dbReference type="NCBI Taxonomy" id="1628268"/>
    <lineage>
        <taxon>Eukaryota</taxon>
        <taxon>Sar</taxon>
        <taxon>Alveolata</taxon>
        <taxon>Dinophyceae</taxon>
        <taxon>Suessiales</taxon>
        <taxon>Symbiodiniaceae</taxon>
        <taxon>Symbiodinium</taxon>
    </lineage>
</organism>
<proteinExistence type="predicted"/>
<evidence type="ECO:0000313" key="2">
    <source>
        <dbReference type="EMBL" id="CAE7707763.1"/>
    </source>
</evidence>
<evidence type="ECO:0000256" key="1">
    <source>
        <dbReference type="SAM" id="MobiDB-lite"/>
    </source>
</evidence>
<name>A0A812WXB7_9DINO</name>
<protein>
    <submittedName>
        <fullName evidence="2">Uncharacterized protein</fullName>
    </submittedName>
</protein>
<evidence type="ECO:0000313" key="3">
    <source>
        <dbReference type="Proteomes" id="UP000601435"/>
    </source>
</evidence>
<dbReference type="EMBL" id="CAJNJA010035497">
    <property type="protein sequence ID" value="CAE7707763.1"/>
    <property type="molecule type" value="Genomic_DNA"/>
</dbReference>
<keyword evidence="3" id="KW-1185">Reference proteome</keyword>
<feature type="region of interest" description="Disordered" evidence="1">
    <location>
        <begin position="1449"/>
        <end position="1484"/>
    </location>
</feature>
<dbReference type="OrthoDB" id="3235083at2759"/>
<dbReference type="Proteomes" id="UP000601435">
    <property type="component" value="Unassembled WGS sequence"/>
</dbReference>
<accession>A0A812WXB7</accession>
<reference evidence="2" key="1">
    <citation type="submission" date="2021-02" db="EMBL/GenBank/DDBJ databases">
        <authorList>
            <person name="Dougan E. K."/>
            <person name="Rhodes N."/>
            <person name="Thang M."/>
            <person name="Chan C."/>
        </authorList>
    </citation>
    <scope>NUCLEOTIDE SEQUENCE</scope>
</reference>
<comment type="caution">
    <text evidence="2">The sequence shown here is derived from an EMBL/GenBank/DDBJ whole genome shotgun (WGS) entry which is preliminary data.</text>
</comment>
<sequence length="1849" mass="201754">MSGGPHMTMEQVARTFQPCKLYDGISERHVTVEVDGEMEEVEIDPKEASSSAGLEFYDTYTSPDTLSTSQAAKQLNNLDAAKVSFLQTGLEPQHGPMKAQDIDAVVAVTQASVNAVMMQYLSKAQLQEVLKCYAYKPHSKGEIVEVDYKTLVSQAGGSDPFNLTDGADQTNKGVFNLAKAHFVGAFKAKGGLPKIPLAKIPSIITLGKHSDSPVSFNLTMSEFQICGLTYSGFEQAFAINKIQPSGSSAKTAWYYNFLVDLTLNTINPNAPVPDDVRERMKQFIDKFGPNSFSMQKLFLDLETASLVADPVIKGVTDNTDFGPTWAMMSKIFTGAYFSQLRQTGNPIFGYSITSTKDPTPASTVAFQSLAYSTAPYLVDGQDTQSPASCLVYNLSTNNKPPGIQTFTWNWVDANDVSQTSGVLSVRRSFIVSYLTQQAASPSRGLCFDTSCTTHHSGENFTISTGIAASENPTSFVALPQPSPVTGGGMLTHTLSFTHNSKDDSENSSHTVSIFMDYNYHLDGQVVLKGTQIIITMTAKVAMGFHHHELCVHYTDLPLKDYYNKTKTITLDLAVSDDGKLTATETLTTQDNSSAWDFDGKGIEGITGLEGSLKDGLSKAQGDVDNLLDNAFKYFAAGLADNFNQYHQWVFPGADTFVMSHVFFSDSCDLVTQLRYASQSMNAWMHEAGLMIMPVIKPEPPVVEEVTYNIAASAELMTNYIQSDILQPQKKFQALQTDAGLGLLFMIGTEDDFNVVVEESGKTRHGWTVRSLSEKLIKQSFPKGGTVSTFGVSQVAGKGTSREVHVAMCVQAGGTSNLYLSLHNSDADLNWTKDIPWLHAPFNAVDSSGKPVPVPQPLNIANIMLTQASDGEHIVVDILRNQEAAQPLLERYWIDVTKSQPLWMKHQMAADFEASTYKSALGRAKGDFVDGIYTMGKVNRVAQLVYVPLYNAFDPIVPPVASRLRLPGDLVPDAIATVRHSNGDNDSDLYVASQGGLYYFAASNQGNDAVATKVVSEPTLLAGVKKLFAAEEKGDVTVWGLNGSNQVFYLNCKTDEVADSDAWSVPLPILTSVDAISPYVDRKFLANTFFAHTGTSLIKCIKTPGTGLWTSKSIALPPTSYKQDSRSIQSFTTEVKVTNQKTGMTAANVAVELTSTTVTSVSINHLYYQVGPQPVTVQTDQDGTITVVELTNSLVATRFHVAIATNMQGLGAVPMQVNPMDAAFKRNSALNSKDKLRDAKVTDMHGNQTPWIPPDTPDDTLDQIANLNKDLDDASKDVGNSALPLAARRLAHTRRAAKLKVSGIDLDLGSARMVDIGDLFNALVSALKATIKFVKDEISDAWHILAVIEGKIYAALMDTLEAIGGAIRWVYNQIKMAIEWVIRFLEFLFGWKDILVTHRVIKKFILLTAAEFVDDLASARAATKKALDDFKKNIAEFTGVKQGLKTTNAEALKSPDPSAKQNAPGNLGKHHFKGNATRASTPNKVDPGVPSALELLVNLCESAEQTLVDAAGQVKTQVIDQFSDLELTTVLERIAGIISIALVDGTEDMILELFTVCEAFVDQLMGMLDHTIDIPVISWLYKLLTGDDLSLLDLLCLIAAIPTTIFYKLVMGHAPFSTSDAWTQRMLDAKTVRDWNNAPYDQQPLEGALLTDDQAKKKATQALALGAVAMHGSVIRLFCTAARRGMQKDDIFSDDDIKLMESFRWIGSMAASAPSLNLNMFDKVPDVQEWYKGMSKVLTAWGKVRGFVQIFYVTNKNKMIGKAFSTLSTIENFLKLIPHIVTPVEENDWSAHIVLKTLGKVSNDCGGILSLPQKLTPSPGKEELFSCECVFRLSYGVLMIAYPVTWLAGA</sequence>